<name>A0A6S6UD98_9BACT</name>
<protein>
    <submittedName>
        <fullName evidence="1">Uncharacterized protein</fullName>
    </submittedName>
</protein>
<gene>
    <name evidence="1" type="ORF">HELGO_WM25873</name>
</gene>
<dbReference type="EMBL" id="CACVAQ010000524">
    <property type="protein sequence ID" value="CAA6829899.1"/>
    <property type="molecule type" value="Genomic_DNA"/>
</dbReference>
<reference evidence="1" key="1">
    <citation type="submission" date="2020-01" db="EMBL/GenBank/DDBJ databases">
        <authorList>
            <person name="Meier V. D."/>
            <person name="Meier V D."/>
        </authorList>
    </citation>
    <scope>NUCLEOTIDE SEQUENCE</scope>
    <source>
        <strain evidence="1">HLG_WM_MAG_10</strain>
    </source>
</reference>
<accession>A0A6S6UD98</accession>
<evidence type="ECO:0000313" key="1">
    <source>
        <dbReference type="EMBL" id="CAA6829899.1"/>
    </source>
</evidence>
<organism evidence="1">
    <name type="scientific">uncultured Aureispira sp</name>
    <dbReference type="NCBI Taxonomy" id="1331704"/>
    <lineage>
        <taxon>Bacteria</taxon>
        <taxon>Pseudomonadati</taxon>
        <taxon>Bacteroidota</taxon>
        <taxon>Saprospiria</taxon>
        <taxon>Saprospirales</taxon>
        <taxon>Saprospiraceae</taxon>
        <taxon>Aureispira</taxon>
        <taxon>environmental samples</taxon>
    </lineage>
</organism>
<feature type="non-terminal residue" evidence="1">
    <location>
        <position position="101"/>
    </location>
</feature>
<dbReference type="AlphaFoldDB" id="A0A6S6UD98"/>
<proteinExistence type="predicted"/>
<sequence>MSTFKNQLQDLLDICRLYKQQAPIENDQYTKVAEVVEILETAIKSSPTADKILPPSEIEALAAELNCLLVYDTLTKRKYEKWANTPSSFSSRNTHKALLDK</sequence>